<evidence type="ECO:0000256" key="1">
    <source>
        <dbReference type="SAM" id="Phobius"/>
    </source>
</evidence>
<dbReference type="EMBL" id="BKAG01000039">
    <property type="protein sequence ID" value="GEP44947.1"/>
    <property type="molecule type" value="Genomic_DNA"/>
</dbReference>
<organism evidence="2 3">
    <name type="scientific">Brevifollis gellanilyticus</name>
    <dbReference type="NCBI Taxonomy" id="748831"/>
    <lineage>
        <taxon>Bacteria</taxon>
        <taxon>Pseudomonadati</taxon>
        <taxon>Verrucomicrobiota</taxon>
        <taxon>Verrucomicrobiia</taxon>
        <taxon>Verrucomicrobiales</taxon>
        <taxon>Verrucomicrobiaceae</taxon>
    </lineage>
</organism>
<keyword evidence="3" id="KW-1185">Reference proteome</keyword>
<dbReference type="Pfam" id="PF13858">
    <property type="entry name" value="DUF4199"/>
    <property type="match status" value="1"/>
</dbReference>
<keyword evidence="1" id="KW-1133">Transmembrane helix</keyword>
<keyword evidence="1" id="KW-0812">Transmembrane</keyword>
<feature type="transmembrane region" description="Helical" evidence="1">
    <location>
        <begin position="141"/>
        <end position="163"/>
    </location>
</feature>
<dbReference type="InterPro" id="IPR025250">
    <property type="entry name" value="DUF4199"/>
</dbReference>
<proteinExistence type="predicted"/>
<feature type="transmembrane region" description="Helical" evidence="1">
    <location>
        <begin position="41"/>
        <end position="61"/>
    </location>
</feature>
<gene>
    <name evidence="2" type="ORF">BGE01nite_42380</name>
</gene>
<feature type="transmembrane region" description="Helical" evidence="1">
    <location>
        <begin position="73"/>
        <end position="95"/>
    </location>
</feature>
<evidence type="ECO:0000313" key="3">
    <source>
        <dbReference type="Proteomes" id="UP000321577"/>
    </source>
</evidence>
<comment type="caution">
    <text evidence="2">The sequence shown here is derived from an EMBL/GenBank/DDBJ whole genome shotgun (WGS) entry which is preliminary data.</text>
</comment>
<dbReference type="Proteomes" id="UP000321577">
    <property type="component" value="Unassembled WGS sequence"/>
</dbReference>
<dbReference type="AlphaFoldDB" id="A0A512MDY6"/>
<sequence length="172" mass="19076">MKPTTQTAVKWGLYIGLANLVWLYMAYYLGLHTSGVMTFQFAMLVWLIITITGFVLCLRAVRRRNPALTYLEGVKAGAVAALVSVIISTMAQIGYVKVVHPEWSEVMVHQTQAHFSSQGMTEAQIQKMTTKAKNSFTLANYALYSGITAMVLGIALPLIVMVFHRSRSTNKV</sequence>
<name>A0A512MDY6_9BACT</name>
<feature type="transmembrane region" description="Helical" evidence="1">
    <location>
        <begin position="12"/>
        <end position="29"/>
    </location>
</feature>
<protein>
    <recommendedName>
        <fullName evidence="4">DUF4199 domain-containing protein</fullName>
    </recommendedName>
</protein>
<evidence type="ECO:0008006" key="4">
    <source>
        <dbReference type="Google" id="ProtNLM"/>
    </source>
</evidence>
<dbReference type="OrthoDB" id="9978779at2"/>
<accession>A0A512MDY6</accession>
<reference evidence="2 3" key="1">
    <citation type="submission" date="2019-07" db="EMBL/GenBank/DDBJ databases">
        <title>Whole genome shotgun sequence of Brevifollis gellanilyticus NBRC 108608.</title>
        <authorList>
            <person name="Hosoyama A."/>
            <person name="Uohara A."/>
            <person name="Ohji S."/>
            <person name="Ichikawa N."/>
        </authorList>
    </citation>
    <scope>NUCLEOTIDE SEQUENCE [LARGE SCALE GENOMIC DNA]</scope>
    <source>
        <strain evidence="2 3">NBRC 108608</strain>
    </source>
</reference>
<evidence type="ECO:0000313" key="2">
    <source>
        <dbReference type="EMBL" id="GEP44947.1"/>
    </source>
</evidence>
<dbReference type="RefSeq" id="WP_146853384.1">
    <property type="nucleotide sequence ID" value="NZ_BKAG01000039.1"/>
</dbReference>
<keyword evidence="1" id="KW-0472">Membrane</keyword>